<dbReference type="Gene3D" id="2.30.30.790">
    <property type="match status" value="1"/>
</dbReference>
<keyword evidence="3 5" id="KW-0687">Ribonucleoprotein</keyword>
<gene>
    <name evidence="5 7" type="primary">rplS</name>
    <name evidence="7" type="ORF">AMYX_30900</name>
</gene>
<evidence type="ECO:0000256" key="6">
    <source>
        <dbReference type="RuleBase" id="RU000559"/>
    </source>
</evidence>
<dbReference type="InterPro" id="IPR008991">
    <property type="entry name" value="Translation_prot_SH3-like_sf"/>
</dbReference>
<dbReference type="HAMAP" id="MF_00402">
    <property type="entry name" value="Ribosomal_bL19"/>
    <property type="match status" value="1"/>
</dbReference>
<reference evidence="8" key="1">
    <citation type="journal article" date="2020" name="Appl. Environ. Microbiol.">
        <title>Diazotrophic Anaeromyxobacter Isolates from Soils.</title>
        <authorList>
            <person name="Masuda Y."/>
            <person name="Yamanaka H."/>
            <person name="Xu Z.X."/>
            <person name="Shiratori Y."/>
            <person name="Aono T."/>
            <person name="Amachi S."/>
            <person name="Senoo K."/>
            <person name="Itoh H."/>
        </authorList>
    </citation>
    <scope>NUCLEOTIDE SEQUENCE [LARGE SCALE GENOMIC DNA]</scope>
    <source>
        <strain evidence="8">R267</strain>
    </source>
</reference>
<name>A0A7I9VQI4_9BACT</name>
<dbReference type="InterPro" id="IPR001857">
    <property type="entry name" value="Ribosomal_bL19"/>
</dbReference>
<evidence type="ECO:0000256" key="5">
    <source>
        <dbReference type="HAMAP-Rule" id="MF_00402"/>
    </source>
</evidence>
<keyword evidence="2 5" id="KW-0689">Ribosomal protein</keyword>
<comment type="similarity">
    <text evidence="1 5 6">Belongs to the bacterial ribosomal protein bL19 family.</text>
</comment>
<dbReference type="NCBIfam" id="TIGR01024">
    <property type="entry name" value="rplS_bact"/>
    <property type="match status" value="1"/>
</dbReference>
<dbReference type="FunFam" id="2.30.30.790:FF:000001">
    <property type="entry name" value="50S ribosomal protein L19"/>
    <property type="match status" value="1"/>
</dbReference>
<organism evidence="7 8">
    <name type="scientific">Anaeromyxobacter diazotrophicus</name>
    <dbReference type="NCBI Taxonomy" id="2590199"/>
    <lineage>
        <taxon>Bacteria</taxon>
        <taxon>Pseudomonadati</taxon>
        <taxon>Myxococcota</taxon>
        <taxon>Myxococcia</taxon>
        <taxon>Myxococcales</taxon>
        <taxon>Cystobacterineae</taxon>
        <taxon>Anaeromyxobacteraceae</taxon>
        <taxon>Anaeromyxobacter</taxon>
    </lineage>
</organism>
<evidence type="ECO:0000256" key="3">
    <source>
        <dbReference type="ARBA" id="ARBA00023274"/>
    </source>
</evidence>
<dbReference type="SUPFAM" id="SSF50104">
    <property type="entry name" value="Translation proteins SH3-like domain"/>
    <property type="match status" value="1"/>
</dbReference>
<proteinExistence type="inferred from homology"/>
<evidence type="ECO:0000256" key="2">
    <source>
        <dbReference type="ARBA" id="ARBA00022980"/>
    </source>
</evidence>
<sequence>MLRKAISDIEAKYLRKDVPEFRSGDTVRVHTKIKEGDKERIQVFEGVVIRHKKGDARAMFTVRKVSYGVGVERMFPVHSPRIDRIEVLGHGEVRRSRLYYLRELQGKAARLHQEEGPLGAAAGAAAASAPAAPAPQA</sequence>
<protein>
    <recommendedName>
        <fullName evidence="4 5">Large ribosomal subunit protein bL19</fullName>
    </recommendedName>
</protein>
<dbReference type="GO" id="GO:0022625">
    <property type="term" value="C:cytosolic large ribosomal subunit"/>
    <property type="evidence" value="ECO:0007669"/>
    <property type="project" value="TreeGrafter"/>
</dbReference>
<dbReference type="Proteomes" id="UP000503640">
    <property type="component" value="Unassembled WGS sequence"/>
</dbReference>
<evidence type="ECO:0000256" key="4">
    <source>
        <dbReference type="ARBA" id="ARBA00035171"/>
    </source>
</evidence>
<dbReference type="AlphaFoldDB" id="A0A7I9VQI4"/>
<dbReference type="EMBL" id="BJTG01000007">
    <property type="protein sequence ID" value="GEJ58349.1"/>
    <property type="molecule type" value="Genomic_DNA"/>
</dbReference>
<keyword evidence="8" id="KW-1185">Reference proteome</keyword>
<evidence type="ECO:0000313" key="7">
    <source>
        <dbReference type="EMBL" id="GEJ58349.1"/>
    </source>
</evidence>
<dbReference type="RefSeq" id="WP_176066802.1">
    <property type="nucleotide sequence ID" value="NZ_BJTG01000007.1"/>
</dbReference>
<dbReference type="PANTHER" id="PTHR15680">
    <property type="entry name" value="RIBOSOMAL PROTEIN L19"/>
    <property type="match status" value="1"/>
</dbReference>
<comment type="caution">
    <text evidence="7">The sequence shown here is derived from an EMBL/GenBank/DDBJ whole genome shotgun (WGS) entry which is preliminary data.</text>
</comment>
<comment type="function">
    <text evidence="5 6">This protein is located at the 30S-50S ribosomal subunit interface and may play a role in the structure and function of the aminoacyl-tRNA binding site.</text>
</comment>
<evidence type="ECO:0000313" key="8">
    <source>
        <dbReference type="Proteomes" id="UP000503640"/>
    </source>
</evidence>
<dbReference type="InterPro" id="IPR038657">
    <property type="entry name" value="Ribosomal_bL19_sf"/>
</dbReference>
<dbReference type="GO" id="GO:0006412">
    <property type="term" value="P:translation"/>
    <property type="evidence" value="ECO:0007669"/>
    <property type="project" value="UniProtKB-UniRule"/>
</dbReference>
<dbReference type="PRINTS" id="PR00061">
    <property type="entry name" value="RIBOSOMALL19"/>
</dbReference>
<evidence type="ECO:0000256" key="1">
    <source>
        <dbReference type="ARBA" id="ARBA00005781"/>
    </source>
</evidence>
<dbReference type="PANTHER" id="PTHR15680:SF9">
    <property type="entry name" value="LARGE RIBOSOMAL SUBUNIT PROTEIN BL19M"/>
    <property type="match status" value="1"/>
</dbReference>
<dbReference type="GO" id="GO:0003735">
    <property type="term" value="F:structural constituent of ribosome"/>
    <property type="evidence" value="ECO:0007669"/>
    <property type="project" value="InterPro"/>
</dbReference>
<dbReference type="Pfam" id="PF01245">
    <property type="entry name" value="Ribosomal_L19"/>
    <property type="match status" value="1"/>
</dbReference>
<accession>A0A7I9VQI4</accession>